<evidence type="ECO:0000313" key="2">
    <source>
        <dbReference type="Proteomes" id="UP001732700"/>
    </source>
</evidence>
<reference evidence="1" key="1">
    <citation type="submission" date="2021-05" db="EMBL/GenBank/DDBJ databases">
        <authorList>
            <person name="Scholz U."/>
            <person name="Mascher M."/>
            <person name="Fiebig A."/>
        </authorList>
    </citation>
    <scope>NUCLEOTIDE SEQUENCE [LARGE SCALE GENOMIC DNA]</scope>
</reference>
<organism evidence="1 2">
    <name type="scientific">Avena sativa</name>
    <name type="common">Oat</name>
    <dbReference type="NCBI Taxonomy" id="4498"/>
    <lineage>
        <taxon>Eukaryota</taxon>
        <taxon>Viridiplantae</taxon>
        <taxon>Streptophyta</taxon>
        <taxon>Embryophyta</taxon>
        <taxon>Tracheophyta</taxon>
        <taxon>Spermatophyta</taxon>
        <taxon>Magnoliopsida</taxon>
        <taxon>Liliopsida</taxon>
        <taxon>Poales</taxon>
        <taxon>Poaceae</taxon>
        <taxon>BOP clade</taxon>
        <taxon>Pooideae</taxon>
        <taxon>Poodae</taxon>
        <taxon>Poeae</taxon>
        <taxon>Poeae Chloroplast Group 1 (Aveneae type)</taxon>
        <taxon>Aveninae</taxon>
        <taxon>Avena</taxon>
    </lineage>
</organism>
<name>A0ACD5WFR0_AVESA</name>
<accession>A0ACD5WFR0</accession>
<dbReference type="Proteomes" id="UP001732700">
    <property type="component" value="Chromosome 4A"/>
</dbReference>
<proteinExistence type="predicted"/>
<evidence type="ECO:0000313" key="1">
    <source>
        <dbReference type="EnsemblPlants" id="AVESA.00010b.r2.4AG0625330.1.CDS.1"/>
    </source>
</evidence>
<dbReference type="EnsemblPlants" id="AVESA.00010b.r2.4AG0625330.1">
    <property type="protein sequence ID" value="AVESA.00010b.r2.4AG0625330.1.CDS.1"/>
    <property type="gene ID" value="AVESA.00010b.r2.4AG0625330"/>
</dbReference>
<reference evidence="1" key="2">
    <citation type="submission" date="2025-09" db="UniProtKB">
        <authorList>
            <consortium name="EnsemblPlants"/>
        </authorList>
    </citation>
    <scope>IDENTIFICATION</scope>
</reference>
<protein>
    <submittedName>
        <fullName evidence="1">Uncharacterized protein</fullName>
    </submittedName>
</protein>
<sequence length="268" mass="30430">MQAAALRRRAGKEPVEQGSTAKEQALVINMTEARNSVRAQFLVVGLFLSVLLVSPSQVIEHMKKVWKVRGELETIDLEAVEGRKYFILDFSEEGDMLHATRGGPWQFKGDAFLVEALAPGADPSSSLFTHVPMWVQFHGIPFYLLTKELARALGNRVGSTLMIDNNARGGIYEKFLRTRVQLPLYLALQRWIKLVDKITTEEVQVQIRYERLPNFCLFCGYIGHMEARCDLPAAKKKLNFSQELRVPPVHFADPRSWFLPEKMGRACP</sequence>
<keyword evidence="2" id="KW-1185">Reference proteome</keyword>